<gene>
    <name evidence="5" type="ORF">ACFODX_01105</name>
</gene>
<dbReference type="InterPro" id="IPR052021">
    <property type="entry name" value="Type-I_RS_S_subunit"/>
</dbReference>
<dbReference type="InterPro" id="IPR000055">
    <property type="entry name" value="Restrct_endonuc_typeI_TRD"/>
</dbReference>
<feature type="domain" description="Type I restriction modification DNA specificity" evidence="4">
    <location>
        <begin position="45"/>
        <end position="198"/>
    </location>
</feature>
<evidence type="ECO:0000259" key="4">
    <source>
        <dbReference type="Pfam" id="PF01420"/>
    </source>
</evidence>
<evidence type="ECO:0000256" key="1">
    <source>
        <dbReference type="ARBA" id="ARBA00010923"/>
    </source>
</evidence>
<dbReference type="PANTHER" id="PTHR30408">
    <property type="entry name" value="TYPE-1 RESTRICTION ENZYME ECOKI SPECIFICITY PROTEIN"/>
    <property type="match status" value="1"/>
</dbReference>
<dbReference type="Gene3D" id="3.90.220.20">
    <property type="entry name" value="DNA methylase specificity domains"/>
    <property type="match status" value="2"/>
</dbReference>
<name>A0ABV7F9A0_9GAMM</name>
<comment type="similarity">
    <text evidence="1">Belongs to the type-I restriction system S methylase family.</text>
</comment>
<dbReference type="RefSeq" id="WP_378115195.1">
    <property type="nucleotide sequence ID" value="NZ_JBHRTF010000001.1"/>
</dbReference>
<keyword evidence="2" id="KW-0680">Restriction system</keyword>
<dbReference type="CDD" id="cd17256">
    <property type="entry name" value="RMtype1_S_EcoJA65PI-TRD1-CR1_like"/>
    <property type="match status" value="1"/>
</dbReference>
<dbReference type="GO" id="GO:0004519">
    <property type="term" value="F:endonuclease activity"/>
    <property type="evidence" value="ECO:0007669"/>
    <property type="project" value="UniProtKB-KW"/>
</dbReference>
<keyword evidence="5" id="KW-0378">Hydrolase</keyword>
<reference evidence="6" key="1">
    <citation type="journal article" date="2019" name="Int. J. Syst. Evol. Microbiol.">
        <title>The Global Catalogue of Microorganisms (GCM) 10K type strain sequencing project: providing services to taxonomists for standard genome sequencing and annotation.</title>
        <authorList>
            <consortium name="The Broad Institute Genomics Platform"/>
            <consortium name="The Broad Institute Genome Sequencing Center for Infectious Disease"/>
            <person name="Wu L."/>
            <person name="Ma J."/>
        </authorList>
    </citation>
    <scope>NUCLEOTIDE SEQUENCE [LARGE SCALE GENOMIC DNA]</scope>
    <source>
        <strain evidence="6">KCTC 52237</strain>
    </source>
</reference>
<keyword evidence="5" id="KW-0255">Endonuclease</keyword>
<dbReference type="GO" id="GO:0016787">
    <property type="term" value="F:hydrolase activity"/>
    <property type="evidence" value="ECO:0007669"/>
    <property type="project" value="UniProtKB-KW"/>
</dbReference>
<keyword evidence="5" id="KW-0540">Nuclease</keyword>
<evidence type="ECO:0000256" key="2">
    <source>
        <dbReference type="ARBA" id="ARBA00022747"/>
    </source>
</evidence>
<organism evidence="5 6">
    <name type="scientific">Cellvibrio fontiphilus</name>
    <dbReference type="NCBI Taxonomy" id="1815559"/>
    <lineage>
        <taxon>Bacteria</taxon>
        <taxon>Pseudomonadati</taxon>
        <taxon>Pseudomonadota</taxon>
        <taxon>Gammaproteobacteria</taxon>
        <taxon>Cellvibrionales</taxon>
        <taxon>Cellvibrionaceae</taxon>
        <taxon>Cellvibrio</taxon>
    </lineage>
</organism>
<dbReference type="InterPro" id="IPR044946">
    <property type="entry name" value="Restrct_endonuc_typeI_TRD_sf"/>
</dbReference>
<dbReference type="PANTHER" id="PTHR30408:SF13">
    <property type="entry name" value="TYPE I RESTRICTION ENZYME HINDI SPECIFICITY SUBUNIT"/>
    <property type="match status" value="1"/>
</dbReference>
<dbReference type="EC" id="3.1.21.-" evidence="5"/>
<evidence type="ECO:0000313" key="5">
    <source>
        <dbReference type="EMBL" id="MFC3114135.1"/>
    </source>
</evidence>
<dbReference type="EMBL" id="JBHRTF010000001">
    <property type="protein sequence ID" value="MFC3114135.1"/>
    <property type="molecule type" value="Genomic_DNA"/>
</dbReference>
<keyword evidence="3" id="KW-0238">DNA-binding</keyword>
<feature type="domain" description="Type I restriction modification DNA specificity" evidence="4">
    <location>
        <begin position="281"/>
        <end position="452"/>
    </location>
</feature>
<proteinExistence type="inferred from homology"/>
<evidence type="ECO:0000256" key="3">
    <source>
        <dbReference type="ARBA" id="ARBA00023125"/>
    </source>
</evidence>
<dbReference type="Proteomes" id="UP001595555">
    <property type="component" value="Unassembled WGS sequence"/>
</dbReference>
<evidence type="ECO:0000313" key="6">
    <source>
        <dbReference type="Proteomes" id="UP001595555"/>
    </source>
</evidence>
<accession>A0ABV7F9A0</accession>
<comment type="caution">
    <text evidence="5">The sequence shown here is derived from an EMBL/GenBank/DDBJ whole genome shotgun (WGS) entry which is preliminary data.</text>
</comment>
<sequence>MSADLRALWRAAGGNVPDHWTFQTIEELLESQKSISVGVMYPGSNVLGGTPLIRVSDVKNGAIAKKPDFCISSEVDQEYRRTKLFGSELLITLVGNPGDCVIVTEEMIGWNAARALAVLKLKDPDLRRWLRYVLLSKPAKHLIDARLNTTVQKTLNLKDIRELGIPIPPKEERYKITNVIDAIENKMLLNTQTNQTLESIAQAIFKSWFVDFEPVKAKMAVLESGGSGEQAELAAMSVISGKSEAELAQLQQQNPEHYQQLTETATLFPSAMVESELGEIPEGWEVQNYSNLCKKIESGGTPKRNEDSYWNGEVSWLSSGEVRDKVVINTKEKITIEGLKNSSAKLWPKNTTVIAMYGATAGEACLLAEEMCANQACCGLIPKTEFASFVYLSAIRSSQLLAEKASGSAQQNLNKGIIENHSLIAPPSNLAKQFEWTIQNMILKLIENYRENINLAQLRDSLLPKLLSGEIDLTHLQSEVA</sequence>
<dbReference type="Pfam" id="PF01420">
    <property type="entry name" value="Methylase_S"/>
    <property type="match status" value="2"/>
</dbReference>
<protein>
    <submittedName>
        <fullName evidence="5">Restriction endonuclease subunit S</fullName>
        <ecNumber evidence="5">3.1.21.-</ecNumber>
    </submittedName>
</protein>
<keyword evidence="6" id="KW-1185">Reference proteome</keyword>
<dbReference type="SUPFAM" id="SSF116734">
    <property type="entry name" value="DNA methylase specificity domain"/>
    <property type="match status" value="2"/>
</dbReference>